<accession>A0A242MLY1</accession>
<proteinExistence type="predicted"/>
<comment type="caution">
    <text evidence="1">The sequence shown here is derived from an EMBL/GenBank/DDBJ whole genome shotgun (WGS) entry which is preliminary data.</text>
</comment>
<evidence type="ECO:0000313" key="2">
    <source>
        <dbReference type="Proteomes" id="UP000195221"/>
    </source>
</evidence>
<sequence length="37" mass="4305">MHSRYNTNAQEKRSARAQAFRSWETVTEHSLLSRLAA</sequence>
<dbReference type="Proteomes" id="UP000195221">
    <property type="component" value="Unassembled WGS sequence"/>
</dbReference>
<dbReference type="AlphaFoldDB" id="A0A242MLY1"/>
<dbReference type="EMBL" id="NBTZ01000090">
    <property type="protein sequence ID" value="OTP72327.1"/>
    <property type="molecule type" value="Genomic_DNA"/>
</dbReference>
<organism evidence="1 2">
    <name type="scientific">Caballeronia sordidicola</name>
    <name type="common">Burkholderia sordidicola</name>
    <dbReference type="NCBI Taxonomy" id="196367"/>
    <lineage>
        <taxon>Bacteria</taxon>
        <taxon>Pseudomonadati</taxon>
        <taxon>Pseudomonadota</taxon>
        <taxon>Betaproteobacteria</taxon>
        <taxon>Burkholderiales</taxon>
        <taxon>Burkholderiaceae</taxon>
        <taxon>Caballeronia</taxon>
    </lineage>
</organism>
<reference evidence="1 2" key="1">
    <citation type="submission" date="2017-03" db="EMBL/GenBank/DDBJ databases">
        <title>Genome analysis of strain PAMC 26577.</title>
        <authorList>
            <person name="Oh H.-M."/>
            <person name="Yang J.-A."/>
        </authorList>
    </citation>
    <scope>NUCLEOTIDE SEQUENCE [LARGE SCALE GENOMIC DNA]</scope>
    <source>
        <strain evidence="1 2">PAMC 26577</strain>
    </source>
</reference>
<name>A0A242MLY1_CABSO</name>
<gene>
    <name evidence="1" type="ORF">PAMC26577_21040</name>
</gene>
<evidence type="ECO:0000313" key="1">
    <source>
        <dbReference type="EMBL" id="OTP72327.1"/>
    </source>
</evidence>
<protein>
    <submittedName>
        <fullName evidence="1">Uncharacterized protein</fullName>
    </submittedName>
</protein>